<evidence type="ECO:0000313" key="2">
    <source>
        <dbReference type="Proteomes" id="UP000002812"/>
    </source>
</evidence>
<name>I7ZLN1_ASPO3</name>
<proteinExistence type="predicted"/>
<reference evidence="2" key="2">
    <citation type="submission" date="2012-06" db="EMBL/GenBank/DDBJ databases">
        <title>Comparative genomic analyses of Aspergillus oryzae 3.042 and A. oryzae RIB40 for soy-sauce fermentation.</title>
        <authorList>
            <person name="Zhao G."/>
            <person name="Hou L."/>
            <person name="Wang C."/>
            <person name="Cao X."/>
        </authorList>
    </citation>
    <scope>NUCLEOTIDE SEQUENCE [LARGE SCALE GENOMIC DNA]</scope>
    <source>
        <strain evidence="2">3.042</strain>
    </source>
</reference>
<dbReference type="Proteomes" id="UP000002812">
    <property type="component" value="Unassembled WGS sequence"/>
</dbReference>
<comment type="caution">
    <text evidence="1">The sequence shown here is derived from an EMBL/GenBank/DDBJ whole genome shotgun (WGS) entry which is preliminary data.</text>
</comment>
<reference evidence="1 2" key="1">
    <citation type="journal article" date="2012" name="Eukaryot. Cell">
        <title>Draft genome sequence of Aspergillus oryzae strain 3.042.</title>
        <authorList>
            <person name="Zhao G."/>
            <person name="Yao Y."/>
            <person name="Qi W."/>
            <person name="Wang C."/>
            <person name="Hou L."/>
            <person name="Zeng B."/>
            <person name="Cao X."/>
        </authorList>
    </citation>
    <scope>NUCLEOTIDE SEQUENCE [LARGE SCALE GENOMIC DNA]</scope>
    <source>
        <strain evidence="1 2">3.042</strain>
    </source>
</reference>
<dbReference type="EMBL" id="AKHY01000214">
    <property type="protein sequence ID" value="EIT72702.1"/>
    <property type="molecule type" value="Genomic_DNA"/>
</dbReference>
<evidence type="ECO:0000313" key="1">
    <source>
        <dbReference type="EMBL" id="EIT72702.1"/>
    </source>
</evidence>
<protein>
    <submittedName>
        <fullName evidence="1">Uncharacterized protein</fullName>
    </submittedName>
</protein>
<sequence>MMRLYSLASSSTNLSFITMSHSKMTDKVRLFCLRAVFCDEIADNMTKIHEERFTIWIRSLPANVTISLLGTSRRSQCVLFCRLLILCTTYTEMRGYEIITETTSETLGLATQQKQGRQGILTTISWKMVETSRTYYILDGTFAVSFSFSLTNSSLSMRVESNRSMSQIYIQRVDHERIARYEQRNS</sequence>
<organism evidence="1 2">
    <name type="scientific">Aspergillus oryzae (strain 3.042)</name>
    <name type="common">Yellow koji mold</name>
    <dbReference type="NCBI Taxonomy" id="1160506"/>
    <lineage>
        <taxon>Eukaryota</taxon>
        <taxon>Fungi</taxon>
        <taxon>Dikarya</taxon>
        <taxon>Ascomycota</taxon>
        <taxon>Pezizomycotina</taxon>
        <taxon>Eurotiomycetes</taxon>
        <taxon>Eurotiomycetidae</taxon>
        <taxon>Eurotiales</taxon>
        <taxon>Aspergillaceae</taxon>
        <taxon>Aspergillus</taxon>
        <taxon>Aspergillus subgen. Circumdati</taxon>
    </lineage>
</organism>
<dbReference type="AlphaFoldDB" id="I7ZLN1"/>
<dbReference type="HOGENOM" id="CLU_1454089_0_0_1"/>
<accession>I7ZLN1</accession>
<gene>
    <name evidence="1" type="ORF">Ao3042_01141</name>
</gene>